<dbReference type="AlphaFoldDB" id="A0A1T5AW21"/>
<dbReference type="InterPro" id="IPR041399">
    <property type="entry name" value="Catalase_large_C"/>
</dbReference>
<dbReference type="CDD" id="cd03132">
    <property type="entry name" value="GATase1_catalase"/>
    <property type="match status" value="1"/>
</dbReference>
<dbReference type="InterPro" id="IPR010582">
    <property type="entry name" value="Catalase_immune_responsive"/>
</dbReference>
<keyword evidence="8 10" id="KW-0408">Iron</keyword>
<feature type="cross-link" description="3'-histidyl-3-tyrosine (His-Tyr)" evidence="14">
    <location>
        <begin position="338"/>
        <end position="361"/>
    </location>
</feature>
<feature type="binding site" evidence="13">
    <location>
        <position position="368"/>
    </location>
    <ligand>
        <name>heme</name>
        <dbReference type="ChEBI" id="CHEBI:30413"/>
    </ligand>
</feature>
<dbReference type="GO" id="GO:0006979">
    <property type="term" value="P:response to oxidative stress"/>
    <property type="evidence" value="ECO:0007669"/>
    <property type="project" value="InterPro"/>
</dbReference>
<dbReference type="InterPro" id="IPR024712">
    <property type="entry name" value="Catalase_clade2"/>
</dbReference>
<keyword evidence="7 10" id="KW-0560">Oxidoreductase</keyword>
<evidence type="ECO:0000256" key="13">
    <source>
        <dbReference type="PIRSR" id="PIRSR038927-3"/>
    </source>
</evidence>
<evidence type="ECO:0000256" key="6">
    <source>
        <dbReference type="ARBA" id="ARBA00022723"/>
    </source>
</evidence>
<keyword evidence="4 10" id="KW-0575">Peroxidase</keyword>
<comment type="function">
    <text evidence="10">Decomposes hydrogen peroxide into water and oxygen; serves to protect cells from the toxic effects of hydrogen peroxide.</text>
</comment>
<evidence type="ECO:0000256" key="16">
    <source>
        <dbReference type="SAM" id="MobiDB-lite"/>
    </source>
</evidence>
<dbReference type="GO" id="GO:0020037">
    <property type="term" value="F:heme binding"/>
    <property type="evidence" value="ECO:0007669"/>
    <property type="project" value="UniProtKB-UniRule"/>
</dbReference>
<dbReference type="STRING" id="1513896.SAMN05660841_00224"/>
<feature type="region of interest" description="Disordered" evidence="16">
    <location>
        <begin position="1"/>
        <end position="34"/>
    </location>
</feature>
<feature type="active site" evidence="11">
    <location>
        <position position="74"/>
    </location>
</feature>
<feature type="domain" description="Catalase core" evidence="17">
    <location>
        <begin position="27"/>
        <end position="415"/>
    </location>
</feature>
<dbReference type="GO" id="GO:0042744">
    <property type="term" value="P:hydrogen peroxide catabolic process"/>
    <property type="evidence" value="ECO:0007669"/>
    <property type="project" value="UniProtKB-UniRule"/>
</dbReference>
<dbReference type="Pfam" id="PF18011">
    <property type="entry name" value="Catalase_C"/>
    <property type="match status" value="1"/>
</dbReference>
<dbReference type="PROSITE" id="PS51402">
    <property type="entry name" value="CATALASE_3"/>
    <property type="match status" value="1"/>
</dbReference>
<dbReference type="InterPro" id="IPR002226">
    <property type="entry name" value="Catalase_haem_BS"/>
</dbReference>
<evidence type="ECO:0000313" key="19">
    <source>
        <dbReference type="Proteomes" id="UP000190150"/>
    </source>
</evidence>
<feature type="binding site" evidence="13">
    <location>
        <position position="111"/>
    </location>
    <ligand>
        <name>heme</name>
        <dbReference type="ChEBI" id="CHEBI:30413"/>
    </ligand>
</feature>
<dbReference type="OrthoDB" id="9760293at2"/>
<feature type="binding site" description="axial binding residue" evidence="12">
    <location>
        <position position="361"/>
    </location>
    <ligand>
        <name>heme</name>
        <dbReference type="ChEBI" id="CHEBI:30413"/>
    </ligand>
    <ligandPart>
        <name>Fe</name>
        <dbReference type="ChEBI" id="CHEBI:18248"/>
    </ligandPart>
</feature>
<protein>
    <recommendedName>
        <fullName evidence="3 10">Catalase</fullName>
        <ecNumber evidence="3 10">1.11.1.6</ecNumber>
    </recommendedName>
</protein>
<dbReference type="InterPro" id="IPR011614">
    <property type="entry name" value="Catalase_core"/>
</dbReference>
<feature type="compositionally biased region" description="Basic and acidic residues" evidence="16">
    <location>
        <begin position="1"/>
        <end position="13"/>
    </location>
</feature>
<dbReference type="Gene3D" id="3.40.50.880">
    <property type="match status" value="1"/>
</dbReference>
<dbReference type="PANTHER" id="PTHR42821">
    <property type="entry name" value="CATALASE"/>
    <property type="match status" value="1"/>
</dbReference>
<evidence type="ECO:0000256" key="4">
    <source>
        <dbReference type="ARBA" id="ARBA00022559"/>
    </source>
</evidence>
<gene>
    <name evidence="18" type="ORF">SAMN05660841_00224</name>
</gene>
<dbReference type="InterPro" id="IPR024708">
    <property type="entry name" value="Catalase_AS"/>
</dbReference>
<dbReference type="PANTHER" id="PTHR42821:SF1">
    <property type="entry name" value="CATALASE-B"/>
    <property type="match status" value="1"/>
</dbReference>
<comment type="similarity">
    <text evidence="2">Belongs to the catalase family. HPII subfamily.</text>
</comment>
<evidence type="ECO:0000259" key="17">
    <source>
        <dbReference type="SMART" id="SM01060"/>
    </source>
</evidence>
<dbReference type="FunFam" id="2.40.180.10:FF:000003">
    <property type="entry name" value="Catalase"/>
    <property type="match status" value="1"/>
</dbReference>
<dbReference type="PROSITE" id="PS00437">
    <property type="entry name" value="CATALASE_1"/>
    <property type="match status" value="1"/>
</dbReference>
<evidence type="ECO:0000256" key="1">
    <source>
        <dbReference type="ARBA" id="ARBA00001971"/>
    </source>
</evidence>
<dbReference type="PIRSF" id="PIRSF038927">
    <property type="entry name" value="Catalase_clade2"/>
    <property type="match status" value="1"/>
</dbReference>
<dbReference type="GO" id="GO:0004096">
    <property type="term" value="F:catalase activity"/>
    <property type="evidence" value="ECO:0007669"/>
    <property type="project" value="UniProtKB-UniRule"/>
</dbReference>
<evidence type="ECO:0000256" key="12">
    <source>
        <dbReference type="PIRSR" id="PIRSR038927-2"/>
    </source>
</evidence>
<dbReference type="EC" id="1.11.1.6" evidence="3 10"/>
<evidence type="ECO:0000313" key="18">
    <source>
        <dbReference type="EMBL" id="SKB39198.1"/>
    </source>
</evidence>
<dbReference type="Pfam" id="PF00199">
    <property type="entry name" value="Catalase"/>
    <property type="match status" value="1"/>
</dbReference>
<sequence>MKQNDKKGPDSKKVKTSSVTNNDQGLTTNQGLPIQDDFNTLRAGSRGPSLLEDFLFREKIFHFDHERIPERVVHARGAGAHGVFKLHTPIPEFTRAGFLTEPNKETEVFVRFSTVVGSRGSTDLARDVRGFAIKFYTDEGIFDLVGNNMPVFFIQDAINFPDLVHSLKPEQRNEIPQAASAHNTFWDFASLMPETAHMVMWLMSDRAIPRSYRMMQGFGVNTFKLINNEGKSVFVKFHFRPQLGVHSVVWDEAQKISGKNPDFHREDLWDAIEAGNYPIWDFGVQIITAEQEAAFEFDILDATKVIPEEMVPIRYIATLELNKNPDNFFAETEQVAFHPGHLVPGIDFSDDPLLQGRLFSYIDTQLSRLGSPNFHELPINRPKKTIHNFRRDGMMRHELPQEEANYNPHSVPGSGCPYLSAMMQGEPAFESDAAPSTGEKVRRRSETFADHFTQARTFYHSQTDIGKKHIQDAFSFELGKVTREEVRQRYMGILVVIDSNLARIVADRLGVLVPQGLSDETLQTAAQIFENYPVLPDYDAENVYPSLSIEYHCDYDSIKTRKVAALAEEGFDFEEFQQVKMRMEKEGAELFLISSKFGELRGEDGQTAKVDYTFLTMDSVLFDALYVVGGKESRARLYLNITAQAYIDDSFKHNKAIAFGHRSTEEYDPMYMTLADGDTAVILLEEESDLDTFIQSVAMHRNWSRELRQDQML</sequence>
<dbReference type="InterPro" id="IPR029062">
    <property type="entry name" value="Class_I_gatase-like"/>
</dbReference>
<evidence type="ECO:0000256" key="11">
    <source>
        <dbReference type="PIRSR" id="PIRSR038927-1"/>
    </source>
</evidence>
<dbReference type="GO" id="GO:0005829">
    <property type="term" value="C:cytosol"/>
    <property type="evidence" value="ECO:0007669"/>
    <property type="project" value="TreeGrafter"/>
</dbReference>
<dbReference type="Pfam" id="PF06628">
    <property type="entry name" value="Catalase-rel"/>
    <property type="match status" value="1"/>
</dbReference>
<dbReference type="InterPro" id="IPR043156">
    <property type="entry name" value="Catalase_clade2_helical"/>
</dbReference>
<dbReference type="EMBL" id="FUZF01000001">
    <property type="protein sequence ID" value="SKB39198.1"/>
    <property type="molecule type" value="Genomic_DNA"/>
</dbReference>
<evidence type="ECO:0000256" key="15">
    <source>
        <dbReference type="RuleBase" id="RU000498"/>
    </source>
</evidence>
<evidence type="ECO:0000256" key="7">
    <source>
        <dbReference type="ARBA" id="ARBA00023002"/>
    </source>
</evidence>
<keyword evidence="19" id="KW-1185">Reference proteome</keyword>
<dbReference type="SMART" id="SM01060">
    <property type="entry name" value="Catalase"/>
    <property type="match status" value="1"/>
</dbReference>
<dbReference type="PRINTS" id="PR00067">
    <property type="entry name" value="CATALASE"/>
</dbReference>
<evidence type="ECO:0000256" key="3">
    <source>
        <dbReference type="ARBA" id="ARBA00012314"/>
    </source>
</evidence>
<evidence type="ECO:0000256" key="5">
    <source>
        <dbReference type="ARBA" id="ARBA00022617"/>
    </source>
</evidence>
<feature type="active site" evidence="11">
    <location>
        <position position="147"/>
    </location>
</feature>
<reference evidence="19" key="1">
    <citation type="submission" date="2017-02" db="EMBL/GenBank/DDBJ databases">
        <authorList>
            <person name="Varghese N."/>
            <person name="Submissions S."/>
        </authorList>
    </citation>
    <scope>NUCLEOTIDE SEQUENCE [LARGE SCALE GENOMIC DNA]</scope>
    <source>
        <strain evidence="19">DSM 24091</strain>
    </source>
</reference>
<comment type="catalytic activity">
    <reaction evidence="10 15">
        <text>2 H2O2 = O2 + 2 H2O</text>
        <dbReference type="Rhea" id="RHEA:20309"/>
        <dbReference type="ChEBI" id="CHEBI:15377"/>
        <dbReference type="ChEBI" id="CHEBI:15379"/>
        <dbReference type="ChEBI" id="CHEBI:16240"/>
        <dbReference type="EC" id="1.11.1.6"/>
    </reaction>
</comment>
<dbReference type="Gene3D" id="2.40.180.10">
    <property type="entry name" value="Catalase core domain"/>
    <property type="match status" value="1"/>
</dbReference>
<evidence type="ECO:0000256" key="10">
    <source>
        <dbReference type="PIRNR" id="PIRNR038927"/>
    </source>
</evidence>
<feature type="compositionally biased region" description="Polar residues" evidence="16">
    <location>
        <begin position="16"/>
        <end position="32"/>
    </location>
</feature>
<evidence type="ECO:0000256" key="2">
    <source>
        <dbReference type="ARBA" id="ARBA00010660"/>
    </source>
</evidence>
<dbReference type="GO" id="GO:0046872">
    <property type="term" value="F:metal ion binding"/>
    <property type="evidence" value="ECO:0007669"/>
    <property type="project" value="UniProtKB-KW"/>
</dbReference>
<dbReference type="RefSeq" id="WP_079640581.1">
    <property type="nucleotide sequence ID" value="NZ_FUZF01000001.1"/>
</dbReference>
<organism evidence="18 19">
    <name type="scientific">Sphingobacterium nematocida</name>
    <dbReference type="NCBI Taxonomy" id="1513896"/>
    <lineage>
        <taxon>Bacteria</taxon>
        <taxon>Pseudomonadati</taxon>
        <taxon>Bacteroidota</taxon>
        <taxon>Sphingobacteriia</taxon>
        <taxon>Sphingobacteriales</taxon>
        <taxon>Sphingobacteriaceae</taxon>
        <taxon>Sphingobacterium</taxon>
    </lineage>
</organism>
<keyword evidence="9 10" id="KW-0376">Hydrogen peroxide</keyword>
<keyword evidence="6 10" id="KW-0479">Metal-binding</keyword>
<name>A0A1T5AW21_9SPHI</name>
<evidence type="ECO:0000256" key="14">
    <source>
        <dbReference type="PIRSR" id="PIRSR038927-4"/>
    </source>
</evidence>
<proteinExistence type="inferred from homology"/>
<evidence type="ECO:0000256" key="8">
    <source>
        <dbReference type="ARBA" id="ARBA00023004"/>
    </source>
</evidence>
<evidence type="ECO:0000256" key="9">
    <source>
        <dbReference type="ARBA" id="ARBA00023324"/>
    </source>
</evidence>
<dbReference type="PROSITE" id="PS00438">
    <property type="entry name" value="CATALASE_2"/>
    <property type="match status" value="1"/>
</dbReference>
<feature type="binding site" evidence="13">
    <location>
        <position position="357"/>
    </location>
    <ligand>
        <name>heme</name>
        <dbReference type="ChEBI" id="CHEBI:30413"/>
    </ligand>
</feature>
<dbReference type="InterPro" id="IPR018028">
    <property type="entry name" value="Catalase"/>
</dbReference>
<feature type="binding site" evidence="13">
    <location>
        <position position="160"/>
    </location>
    <ligand>
        <name>heme</name>
        <dbReference type="ChEBI" id="CHEBI:30413"/>
    </ligand>
</feature>
<dbReference type="Proteomes" id="UP000190150">
    <property type="component" value="Unassembled WGS sequence"/>
</dbReference>
<dbReference type="InterPro" id="IPR020835">
    <property type="entry name" value="Catalase_sf"/>
</dbReference>
<dbReference type="Gene3D" id="1.20.1370.20">
    <property type="match status" value="1"/>
</dbReference>
<dbReference type="SUPFAM" id="SSF52317">
    <property type="entry name" value="Class I glutamine amidotransferase-like"/>
    <property type="match status" value="1"/>
</dbReference>
<keyword evidence="5 10" id="KW-0349">Heme</keyword>
<comment type="cofactor">
    <cofactor evidence="1 10 12">
        <name>heme</name>
        <dbReference type="ChEBI" id="CHEBI:30413"/>
    </cofactor>
</comment>
<dbReference type="SUPFAM" id="SSF56634">
    <property type="entry name" value="Heme-dependent catalase-like"/>
    <property type="match status" value="1"/>
</dbReference>
<feature type="binding site" evidence="13">
    <location>
        <position position="71"/>
    </location>
    <ligand>
        <name>heme</name>
        <dbReference type="ChEBI" id="CHEBI:30413"/>
    </ligand>
</feature>
<accession>A0A1T5AW21</accession>